<protein>
    <submittedName>
        <fullName evidence="1">Uncharacterized protein</fullName>
    </submittedName>
</protein>
<organism evidence="1 2">
    <name type="scientific">Gloeocapsopsis crepidinum LEGE 06123</name>
    <dbReference type="NCBI Taxonomy" id="588587"/>
    <lineage>
        <taxon>Bacteria</taxon>
        <taxon>Bacillati</taxon>
        <taxon>Cyanobacteriota</taxon>
        <taxon>Cyanophyceae</taxon>
        <taxon>Oscillatoriophycideae</taxon>
        <taxon>Chroococcales</taxon>
        <taxon>Chroococcaceae</taxon>
        <taxon>Gloeocapsopsis</taxon>
    </lineage>
</organism>
<sequence>MSFPSINHEPNYLNYHKVLGDLHPFIALGLDLRDRGHDIVFATIKDYCAKYDSEE</sequence>
<reference evidence="1 2" key="1">
    <citation type="submission" date="2020-10" db="EMBL/GenBank/DDBJ databases">
        <authorList>
            <person name="Castelo-Branco R."/>
            <person name="Eusebio N."/>
            <person name="Adriana R."/>
            <person name="Vieira A."/>
            <person name="Brugerolle De Fraissinette N."/>
            <person name="Rezende De Castro R."/>
            <person name="Schneider M.P."/>
            <person name="Vasconcelos V."/>
            <person name="Leao P.N."/>
        </authorList>
    </citation>
    <scope>NUCLEOTIDE SEQUENCE [LARGE SCALE GENOMIC DNA]</scope>
    <source>
        <strain evidence="1 2">LEGE 06123</strain>
    </source>
</reference>
<keyword evidence="2" id="KW-1185">Reference proteome</keyword>
<dbReference type="EMBL" id="JADEWN010000006">
    <property type="protein sequence ID" value="MBE9189475.1"/>
    <property type="molecule type" value="Genomic_DNA"/>
</dbReference>
<dbReference type="Proteomes" id="UP000651156">
    <property type="component" value="Unassembled WGS sequence"/>
</dbReference>
<gene>
    <name evidence="1" type="ORF">IQ230_03660</name>
</gene>
<dbReference type="SUPFAM" id="SSF53756">
    <property type="entry name" value="UDP-Glycosyltransferase/glycogen phosphorylase"/>
    <property type="match status" value="1"/>
</dbReference>
<accession>A0ABR9UPE8</accession>
<dbReference type="RefSeq" id="WP_193930724.1">
    <property type="nucleotide sequence ID" value="NZ_CAWPMZ010000111.1"/>
</dbReference>
<evidence type="ECO:0000313" key="2">
    <source>
        <dbReference type="Proteomes" id="UP000651156"/>
    </source>
</evidence>
<dbReference type="Gene3D" id="3.40.50.2000">
    <property type="entry name" value="Glycogen Phosphorylase B"/>
    <property type="match status" value="1"/>
</dbReference>
<proteinExistence type="predicted"/>
<comment type="caution">
    <text evidence="1">The sequence shown here is derived from an EMBL/GenBank/DDBJ whole genome shotgun (WGS) entry which is preliminary data.</text>
</comment>
<name>A0ABR9UPE8_9CHRO</name>
<evidence type="ECO:0000313" key="1">
    <source>
        <dbReference type="EMBL" id="MBE9189475.1"/>
    </source>
</evidence>